<evidence type="ECO:0000313" key="1">
    <source>
        <dbReference type="EMBL" id="GMT31224.1"/>
    </source>
</evidence>
<keyword evidence="2" id="KW-1185">Reference proteome</keyword>
<reference evidence="1" key="1">
    <citation type="submission" date="2023-10" db="EMBL/GenBank/DDBJ databases">
        <title>Genome assembly of Pristionchus species.</title>
        <authorList>
            <person name="Yoshida K."/>
            <person name="Sommer R.J."/>
        </authorList>
    </citation>
    <scope>NUCLEOTIDE SEQUENCE</scope>
    <source>
        <strain evidence="1">RS5133</strain>
    </source>
</reference>
<proteinExistence type="predicted"/>
<accession>A0AAV5WN98</accession>
<dbReference type="EMBL" id="BTSY01000006">
    <property type="protein sequence ID" value="GMT31224.1"/>
    <property type="molecule type" value="Genomic_DNA"/>
</dbReference>
<dbReference type="AlphaFoldDB" id="A0AAV5WN98"/>
<dbReference type="Proteomes" id="UP001432322">
    <property type="component" value="Unassembled WGS sequence"/>
</dbReference>
<protein>
    <recommendedName>
        <fullName evidence="3">IgGFc-binding protein N-terminal domain-containing protein</fullName>
    </recommendedName>
</protein>
<sequence length="348" mass="37324">ALVLAGLLTLAQGRVTFTTSEVLDTVDLKNTRTAAFRCFAGCRVYSPTNNAHIVIVDSNGVEGKSLIELSANNPLELPPGNSYSLKNKGNANPKFIFYAVEKGAMNYNSDVIYIDDGSIFKIGGDSIYKIKSPIVTILSTSGTVNAYNFVGDYSNSLPTIHATGFDAIYDKSCRPVYTASSPTTVLNSVVPVYGPIATINFKTVDAAKSFFVSGDPYMVQTITKDSSGVVVSPGYVGCSSTGDSLYTQTPLTTIDKIFTRSDSSGLSVVVDGDYVIAKEADALQLTVNNDAMKLWGNNTISKIYDATSFVISVKWTQKEGNKDRFALQMDMYPSGNSEVQSTTNGEST</sequence>
<feature type="non-terminal residue" evidence="1">
    <location>
        <position position="1"/>
    </location>
</feature>
<evidence type="ECO:0000313" key="2">
    <source>
        <dbReference type="Proteomes" id="UP001432322"/>
    </source>
</evidence>
<organism evidence="1 2">
    <name type="scientific">Pristionchus fissidentatus</name>
    <dbReference type="NCBI Taxonomy" id="1538716"/>
    <lineage>
        <taxon>Eukaryota</taxon>
        <taxon>Metazoa</taxon>
        <taxon>Ecdysozoa</taxon>
        <taxon>Nematoda</taxon>
        <taxon>Chromadorea</taxon>
        <taxon>Rhabditida</taxon>
        <taxon>Rhabditina</taxon>
        <taxon>Diplogasteromorpha</taxon>
        <taxon>Diplogasteroidea</taxon>
        <taxon>Neodiplogasteridae</taxon>
        <taxon>Pristionchus</taxon>
    </lineage>
</organism>
<feature type="non-terminal residue" evidence="1">
    <location>
        <position position="348"/>
    </location>
</feature>
<comment type="caution">
    <text evidence="1">The sequence shown here is derived from an EMBL/GenBank/DDBJ whole genome shotgun (WGS) entry which is preliminary data.</text>
</comment>
<gene>
    <name evidence="1" type="ORF">PFISCL1PPCAC_22521</name>
</gene>
<name>A0AAV5WN98_9BILA</name>
<evidence type="ECO:0008006" key="3">
    <source>
        <dbReference type="Google" id="ProtNLM"/>
    </source>
</evidence>